<dbReference type="InterPro" id="IPR015068">
    <property type="entry name" value="DUF1877"/>
</dbReference>
<dbReference type="Proteomes" id="UP000600247">
    <property type="component" value="Unassembled WGS sequence"/>
</dbReference>
<accession>A0A917LS52</accession>
<dbReference type="AlphaFoldDB" id="A0A917LS52"/>
<evidence type="ECO:0000313" key="2">
    <source>
        <dbReference type="Proteomes" id="UP000600247"/>
    </source>
</evidence>
<gene>
    <name evidence="1" type="ORF">GCM10010918_02550</name>
</gene>
<reference evidence="1 2" key="1">
    <citation type="journal article" date="2014" name="Int. J. Syst. Evol. Microbiol.">
        <title>Complete genome sequence of Corynebacterium casei LMG S-19264T (=DSM 44701T), isolated from a smear-ripened cheese.</title>
        <authorList>
            <consortium name="US DOE Joint Genome Institute (JGI-PGF)"/>
            <person name="Walter F."/>
            <person name="Albersmeier A."/>
            <person name="Kalinowski J."/>
            <person name="Ruckert C."/>
        </authorList>
    </citation>
    <scope>NUCLEOTIDE SEQUENCE [LARGE SCALE GENOMIC DNA]</scope>
    <source>
        <strain evidence="1 2">CGMCC 1.15286</strain>
    </source>
</reference>
<dbReference type="InterPro" id="IPR035944">
    <property type="entry name" value="YfbM-like_sf"/>
</dbReference>
<dbReference type="SUPFAM" id="SSF111069">
    <property type="entry name" value="Hypothetical protein yfbM"/>
    <property type="match status" value="1"/>
</dbReference>
<organism evidence="1 2">
    <name type="scientific">Paenibacillus radicis</name>
    <name type="common">ex Gao et al. 2016</name>
    <dbReference type="NCBI Taxonomy" id="1737354"/>
    <lineage>
        <taxon>Bacteria</taxon>
        <taxon>Bacillati</taxon>
        <taxon>Bacillota</taxon>
        <taxon>Bacilli</taxon>
        <taxon>Bacillales</taxon>
        <taxon>Paenibacillaceae</taxon>
        <taxon>Paenibacillus</taxon>
    </lineage>
</organism>
<comment type="caution">
    <text evidence="1">The sequence shown here is derived from an EMBL/GenBank/DDBJ whole genome shotgun (WGS) entry which is preliminary data.</text>
</comment>
<dbReference type="Gene3D" id="3.40.1760.10">
    <property type="entry name" value="YfbM-like super family"/>
    <property type="match status" value="1"/>
</dbReference>
<evidence type="ECO:0008006" key="3">
    <source>
        <dbReference type="Google" id="ProtNLM"/>
    </source>
</evidence>
<dbReference type="EMBL" id="BMHY01000001">
    <property type="protein sequence ID" value="GGG53355.1"/>
    <property type="molecule type" value="Genomic_DNA"/>
</dbReference>
<dbReference type="RefSeq" id="WP_188887129.1">
    <property type="nucleotide sequence ID" value="NZ_BMHY01000001.1"/>
</dbReference>
<name>A0A917LS52_9BACL</name>
<sequence>MGMIGRYFAIDDTLVQQVTEGKAELHNLNPDDYPNLDIDKSWEAIHYLLCKDISDGEPPLGYVVPLLTSQHLEYGAFGAFYLRAGQVAEAHQAIAELDEGQLRLRYDFQAMVKEEIYPFVEDEDEDELFAYVLQNFEEIQRFYSQAAAEGKGIIFYIF</sequence>
<protein>
    <recommendedName>
        <fullName evidence="3">DUF1877 family protein</fullName>
    </recommendedName>
</protein>
<evidence type="ECO:0000313" key="1">
    <source>
        <dbReference type="EMBL" id="GGG53355.1"/>
    </source>
</evidence>
<dbReference type="Pfam" id="PF08974">
    <property type="entry name" value="DUF1877"/>
    <property type="match status" value="1"/>
</dbReference>
<proteinExistence type="predicted"/>
<keyword evidence="2" id="KW-1185">Reference proteome</keyword>